<gene>
    <name evidence="1" type="ORF">Nepgr_023562</name>
</gene>
<name>A0AAD3XZ82_NEPGR</name>
<accession>A0AAD3XZ82</accession>
<keyword evidence="2" id="KW-1185">Reference proteome</keyword>
<proteinExistence type="predicted"/>
<dbReference type="EMBL" id="BSYO01000023">
    <property type="protein sequence ID" value="GMH21720.1"/>
    <property type="molecule type" value="Genomic_DNA"/>
</dbReference>
<evidence type="ECO:0000313" key="2">
    <source>
        <dbReference type="Proteomes" id="UP001279734"/>
    </source>
</evidence>
<organism evidence="1 2">
    <name type="scientific">Nepenthes gracilis</name>
    <name type="common">Slender pitcher plant</name>
    <dbReference type="NCBI Taxonomy" id="150966"/>
    <lineage>
        <taxon>Eukaryota</taxon>
        <taxon>Viridiplantae</taxon>
        <taxon>Streptophyta</taxon>
        <taxon>Embryophyta</taxon>
        <taxon>Tracheophyta</taxon>
        <taxon>Spermatophyta</taxon>
        <taxon>Magnoliopsida</taxon>
        <taxon>eudicotyledons</taxon>
        <taxon>Gunneridae</taxon>
        <taxon>Pentapetalae</taxon>
        <taxon>Caryophyllales</taxon>
        <taxon>Nepenthaceae</taxon>
        <taxon>Nepenthes</taxon>
    </lineage>
</organism>
<protein>
    <submittedName>
        <fullName evidence="1">Uncharacterized protein</fullName>
    </submittedName>
</protein>
<dbReference type="PANTHER" id="PTHR34802:SF1">
    <property type="entry name" value="CHORISMATE SYNTHASE"/>
    <property type="match status" value="1"/>
</dbReference>
<dbReference type="Proteomes" id="UP001279734">
    <property type="component" value="Unassembled WGS sequence"/>
</dbReference>
<dbReference type="PANTHER" id="PTHR34802">
    <property type="entry name" value="CHORISMATE SYNTHASE"/>
    <property type="match status" value="1"/>
</dbReference>
<comment type="caution">
    <text evidence="1">The sequence shown here is derived from an EMBL/GenBank/DDBJ whole genome shotgun (WGS) entry which is preliminary data.</text>
</comment>
<sequence length="190" mass="20967">MTDGNAKKFHGSGKTLTLESLYGTAFMKELQSVKAPVSAQKIFIWSSMIMPDLEVTNVELLSLSSNKVEQSVLGKESLPFLHEPYEMVKPELKTMGPGAMSHHDCPTRHEFSANIINAGVPEFDHHRILQQMHLPGDLPPHMPLGFAGGGSMLLHPGNNPAGYARELDCMQSVGKTASYRQFRNTHPTKE</sequence>
<reference evidence="1" key="1">
    <citation type="submission" date="2023-05" db="EMBL/GenBank/DDBJ databases">
        <title>Nepenthes gracilis genome sequencing.</title>
        <authorList>
            <person name="Fukushima K."/>
        </authorList>
    </citation>
    <scope>NUCLEOTIDE SEQUENCE</scope>
    <source>
        <strain evidence="1">SING2019-196</strain>
    </source>
</reference>
<dbReference type="AlphaFoldDB" id="A0AAD3XZ82"/>
<evidence type="ECO:0000313" key="1">
    <source>
        <dbReference type="EMBL" id="GMH21720.1"/>
    </source>
</evidence>